<comment type="caution">
    <text evidence="5">The sequence shown here is derived from an EMBL/GenBank/DDBJ whole genome shotgun (WGS) entry which is preliminary data.</text>
</comment>
<dbReference type="EMBL" id="CAXLJM020000119">
    <property type="protein sequence ID" value="CAL8137723.1"/>
    <property type="molecule type" value="Genomic_DNA"/>
</dbReference>
<dbReference type="PANTHER" id="PTHR11165">
    <property type="entry name" value="SKP1"/>
    <property type="match status" value="1"/>
</dbReference>
<protein>
    <recommendedName>
        <fullName evidence="4">SKP1 component POZ domain-containing protein</fullName>
    </recommendedName>
</protein>
<evidence type="ECO:0000259" key="4">
    <source>
        <dbReference type="Pfam" id="PF03931"/>
    </source>
</evidence>
<dbReference type="SMART" id="SM00512">
    <property type="entry name" value="Skp1"/>
    <property type="match status" value="1"/>
</dbReference>
<evidence type="ECO:0000256" key="2">
    <source>
        <dbReference type="ARBA" id="ARBA00022786"/>
    </source>
</evidence>
<dbReference type="Pfam" id="PF03931">
    <property type="entry name" value="Skp1_POZ"/>
    <property type="match status" value="1"/>
</dbReference>
<keyword evidence="2 3" id="KW-0833">Ubl conjugation pathway</keyword>
<dbReference type="InterPro" id="IPR016897">
    <property type="entry name" value="SKP1"/>
</dbReference>
<proteinExistence type="inferred from homology"/>
<evidence type="ECO:0000256" key="3">
    <source>
        <dbReference type="PIRNR" id="PIRNR028729"/>
    </source>
</evidence>
<comment type="pathway">
    <text evidence="3">Protein modification; protein ubiquitination.</text>
</comment>
<comment type="similarity">
    <text evidence="1 3">Belongs to the SKP1 family.</text>
</comment>
<organism evidence="5 6">
    <name type="scientific">Orchesella dallaii</name>
    <dbReference type="NCBI Taxonomy" id="48710"/>
    <lineage>
        <taxon>Eukaryota</taxon>
        <taxon>Metazoa</taxon>
        <taxon>Ecdysozoa</taxon>
        <taxon>Arthropoda</taxon>
        <taxon>Hexapoda</taxon>
        <taxon>Collembola</taxon>
        <taxon>Entomobryomorpha</taxon>
        <taxon>Entomobryoidea</taxon>
        <taxon>Orchesellidae</taxon>
        <taxon>Orchesellinae</taxon>
        <taxon>Orchesella</taxon>
    </lineage>
</organism>
<evidence type="ECO:0000313" key="6">
    <source>
        <dbReference type="Proteomes" id="UP001642540"/>
    </source>
</evidence>
<keyword evidence="6" id="KW-1185">Reference proteome</keyword>
<reference evidence="5 6" key="1">
    <citation type="submission" date="2024-08" db="EMBL/GenBank/DDBJ databases">
        <authorList>
            <person name="Cucini C."/>
            <person name="Frati F."/>
        </authorList>
    </citation>
    <scope>NUCLEOTIDE SEQUENCE [LARGE SCALE GENOMIC DNA]</scope>
</reference>
<evidence type="ECO:0000256" key="1">
    <source>
        <dbReference type="ARBA" id="ARBA00009993"/>
    </source>
</evidence>
<dbReference type="InterPro" id="IPR011333">
    <property type="entry name" value="SKP1/BTB/POZ_sf"/>
</dbReference>
<gene>
    <name evidence="5" type="ORF">ODALV1_LOCUS27052</name>
</gene>
<feature type="domain" description="SKP1 component POZ" evidence="4">
    <location>
        <begin position="5"/>
        <end position="69"/>
    </location>
</feature>
<dbReference type="InterPro" id="IPR016073">
    <property type="entry name" value="Skp1_comp_POZ"/>
</dbReference>
<dbReference type="SUPFAM" id="SSF54695">
    <property type="entry name" value="POZ domain"/>
    <property type="match status" value="1"/>
</dbReference>
<dbReference type="Proteomes" id="UP001642540">
    <property type="component" value="Unassembled WGS sequence"/>
</dbReference>
<evidence type="ECO:0000313" key="5">
    <source>
        <dbReference type="EMBL" id="CAL8137723.1"/>
    </source>
</evidence>
<dbReference type="InterPro" id="IPR001232">
    <property type="entry name" value="SKP1-like"/>
</dbReference>
<sequence length="171" mass="19910">MSSMQVQLQSCEGETFKVDVEIVRCIGVLKNMLEDIELEADEGRTVISLPDVESNILKKIIEWATYHKNDHIIHAGDEQDATAKAMSTWDADFLKLDKFTLLKLILASLRWDIKGLFNITLETFIAMRRRENTEEIREISKIKRFPSDYTPERLEQLLMEKNLLQEILKLL</sequence>
<dbReference type="Gene3D" id="3.30.710.10">
    <property type="entry name" value="Potassium Channel Kv1.1, Chain A"/>
    <property type="match status" value="1"/>
</dbReference>
<dbReference type="InterPro" id="IPR036296">
    <property type="entry name" value="SKP1-like_dim_sf"/>
</dbReference>
<dbReference type="SUPFAM" id="SSF81382">
    <property type="entry name" value="Skp1 dimerisation domain-like"/>
    <property type="match status" value="1"/>
</dbReference>
<dbReference type="PIRSF" id="PIRSF028729">
    <property type="entry name" value="E3_ubiquit_lig_SCF_Skp"/>
    <property type="match status" value="1"/>
</dbReference>
<name>A0ABP1RWK9_9HEXA</name>
<accession>A0ABP1RWK9</accession>